<reference evidence="2" key="1">
    <citation type="submission" date="2023-07" db="EMBL/GenBank/DDBJ databases">
        <title>Novel Phage-like Particles from Mycolicibacterium aichiense.</title>
        <authorList>
            <person name="Saha M.S."/>
            <person name="Roman A."/>
            <person name="Doherty M."/>
            <person name="Shijo M."/>
            <person name="Riddick Z."/>
        </authorList>
    </citation>
    <scope>NUCLEOTIDE SEQUENCE</scope>
</reference>
<accession>A0AB39U200</accession>
<name>A0AB39U200_9CAUD</name>
<dbReference type="EMBL" id="OR387115">
    <property type="protein sequence ID" value="XDR06187.1"/>
    <property type="molecule type" value="Genomic_DNA"/>
</dbReference>
<feature type="coiled-coil region" evidence="1">
    <location>
        <begin position="8"/>
        <end position="83"/>
    </location>
</feature>
<evidence type="ECO:0000256" key="1">
    <source>
        <dbReference type="SAM" id="Coils"/>
    </source>
</evidence>
<evidence type="ECO:0000313" key="2">
    <source>
        <dbReference type="EMBL" id="XDR06187.1"/>
    </source>
</evidence>
<organism evidence="2">
    <name type="scientific">Mycolicibacterium phage JSForest1</name>
    <dbReference type="NCBI Taxonomy" id="3240806"/>
    <lineage>
        <taxon>Viruses</taxon>
        <taxon>Duplodnaviria</taxon>
        <taxon>Heunggongvirae</taxon>
        <taxon>Uroviricota</taxon>
        <taxon>Caudoviricetes</taxon>
    </lineage>
</organism>
<keyword evidence="1" id="KW-0175">Coiled coil</keyword>
<dbReference type="Gene3D" id="1.20.5.1700">
    <property type="match status" value="1"/>
</dbReference>
<protein>
    <submittedName>
        <fullName evidence="2">Uncharacterized protein</fullName>
    </submittedName>
</protein>
<sequence>MHDNDFDHDRAQRLILNLKVENRRLKARLRDEIGRLTDQELPPSWHKRFAQLRVENARYRIERNEARAEVARLRDELAAVSNDG</sequence>
<proteinExistence type="predicted"/>